<sequence length="306" mass="33859">MLSLRNRSQAILSRFRTYPVRSGYPHRTRRISEVASESFIQSKIIPIPTFHLHSPSIPTTQLLRNLRNSKRQYTTTQSPLPRTPVGDSDSKVVSDHEYNIRLGRATYTLETTLPTFFQTGLVSIAEPDDEVSLLSGTRKAGKPLQVEDVSESIYASNIRLSYTPPTAFSLPAAFPRTLQVEGLPLYHASAAFIRHTLSAFNMDLGLSLCKLTIRSLGARDRQIEVRTIISGKSRLSGALNEWDVHSTYTLSPQSGLIDLHVVESIQPAPHITFLDGLRGTLARLAGIDVERRATADGLHTQSKASS</sequence>
<keyword evidence="3" id="KW-1185">Reference proteome</keyword>
<dbReference type="EMBL" id="BPWL01000008">
    <property type="protein sequence ID" value="GJJ13037.1"/>
    <property type="molecule type" value="Genomic_DNA"/>
</dbReference>
<dbReference type="AlphaFoldDB" id="A0AAV5AEH5"/>
<evidence type="ECO:0000256" key="1">
    <source>
        <dbReference type="SAM" id="MobiDB-lite"/>
    </source>
</evidence>
<feature type="compositionally biased region" description="Polar residues" evidence="1">
    <location>
        <begin position="71"/>
        <end position="80"/>
    </location>
</feature>
<protein>
    <submittedName>
        <fullName evidence="2">Uncharacterized protein</fullName>
    </submittedName>
</protein>
<reference evidence="2" key="1">
    <citation type="submission" date="2021-10" db="EMBL/GenBank/DDBJ databases">
        <title>De novo Genome Assembly of Clathrus columnatus (Basidiomycota, Fungi) Using Illumina and Nanopore Sequence Data.</title>
        <authorList>
            <person name="Ogiso-Tanaka E."/>
            <person name="Itagaki H."/>
            <person name="Hosoya T."/>
            <person name="Hosaka K."/>
        </authorList>
    </citation>
    <scope>NUCLEOTIDE SEQUENCE</scope>
    <source>
        <strain evidence="2">MO-923</strain>
    </source>
</reference>
<dbReference type="Proteomes" id="UP001050691">
    <property type="component" value="Unassembled WGS sequence"/>
</dbReference>
<feature type="region of interest" description="Disordered" evidence="1">
    <location>
        <begin position="71"/>
        <end position="91"/>
    </location>
</feature>
<evidence type="ECO:0000313" key="2">
    <source>
        <dbReference type="EMBL" id="GJJ13037.1"/>
    </source>
</evidence>
<organism evidence="2 3">
    <name type="scientific">Clathrus columnatus</name>
    <dbReference type="NCBI Taxonomy" id="1419009"/>
    <lineage>
        <taxon>Eukaryota</taxon>
        <taxon>Fungi</taxon>
        <taxon>Dikarya</taxon>
        <taxon>Basidiomycota</taxon>
        <taxon>Agaricomycotina</taxon>
        <taxon>Agaricomycetes</taxon>
        <taxon>Phallomycetidae</taxon>
        <taxon>Phallales</taxon>
        <taxon>Clathraceae</taxon>
        <taxon>Clathrus</taxon>
    </lineage>
</organism>
<proteinExistence type="predicted"/>
<gene>
    <name evidence="2" type="ORF">Clacol_007286</name>
</gene>
<evidence type="ECO:0000313" key="3">
    <source>
        <dbReference type="Proteomes" id="UP001050691"/>
    </source>
</evidence>
<comment type="caution">
    <text evidence="2">The sequence shown here is derived from an EMBL/GenBank/DDBJ whole genome shotgun (WGS) entry which is preliminary data.</text>
</comment>
<name>A0AAV5AEH5_9AGAM</name>
<accession>A0AAV5AEH5</accession>